<organism evidence="4 5">
    <name type="scientific">Nematostella vectensis</name>
    <name type="common">Starlet sea anemone</name>
    <dbReference type="NCBI Taxonomy" id="45351"/>
    <lineage>
        <taxon>Eukaryota</taxon>
        <taxon>Metazoa</taxon>
        <taxon>Cnidaria</taxon>
        <taxon>Anthozoa</taxon>
        <taxon>Hexacorallia</taxon>
        <taxon>Actiniaria</taxon>
        <taxon>Edwardsiidae</taxon>
        <taxon>Nematostella</taxon>
    </lineage>
</organism>
<dbReference type="GO" id="GO:0000156">
    <property type="term" value="F:phosphorelay response regulator activity"/>
    <property type="evidence" value="ECO:0000318"/>
    <property type="project" value="GO_Central"/>
</dbReference>
<evidence type="ECO:0000259" key="3">
    <source>
        <dbReference type="PROSITE" id="PS50110"/>
    </source>
</evidence>
<dbReference type="InParanoid" id="A7T3Y2"/>
<evidence type="ECO:0000313" key="4">
    <source>
        <dbReference type="EMBL" id="EDO29331.1"/>
    </source>
</evidence>
<dbReference type="Gene3D" id="3.40.50.2300">
    <property type="match status" value="1"/>
</dbReference>
<evidence type="ECO:0000256" key="2">
    <source>
        <dbReference type="PROSITE-ProRule" id="PRU00169"/>
    </source>
</evidence>
<dbReference type="PANTHER" id="PTHR45339:SF5">
    <property type="entry name" value="HISTIDINE KINASE"/>
    <property type="match status" value="1"/>
</dbReference>
<dbReference type="CDD" id="cd17580">
    <property type="entry name" value="REC_2_DhkD-like"/>
    <property type="match status" value="1"/>
</dbReference>
<feature type="non-terminal residue" evidence="4">
    <location>
        <position position="105"/>
    </location>
</feature>
<reference evidence="4 5" key="1">
    <citation type="journal article" date="2007" name="Science">
        <title>Sea anemone genome reveals ancestral eumetazoan gene repertoire and genomic organization.</title>
        <authorList>
            <person name="Putnam N.H."/>
            <person name="Srivastava M."/>
            <person name="Hellsten U."/>
            <person name="Dirks B."/>
            <person name="Chapman J."/>
            <person name="Salamov A."/>
            <person name="Terry A."/>
            <person name="Shapiro H."/>
            <person name="Lindquist E."/>
            <person name="Kapitonov V.V."/>
            <person name="Jurka J."/>
            <person name="Genikhovich G."/>
            <person name="Grigoriev I.V."/>
            <person name="Lucas S.M."/>
            <person name="Steele R.E."/>
            <person name="Finnerty J.R."/>
            <person name="Technau U."/>
            <person name="Martindale M.Q."/>
            <person name="Rokhsar D.S."/>
        </authorList>
    </citation>
    <scope>NUCLEOTIDE SEQUENCE [LARGE SCALE GENOMIC DNA]</scope>
    <source>
        <strain evidence="5">CH2 X CH6</strain>
    </source>
</reference>
<dbReference type="AlphaFoldDB" id="A7T3Y2"/>
<dbReference type="Pfam" id="PF00072">
    <property type="entry name" value="Response_reg"/>
    <property type="match status" value="1"/>
</dbReference>
<dbReference type="PhylomeDB" id="A7T3Y2"/>
<feature type="non-terminal residue" evidence="4">
    <location>
        <position position="1"/>
    </location>
</feature>
<dbReference type="PROSITE" id="PS50110">
    <property type="entry name" value="RESPONSE_REGULATORY"/>
    <property type="match status" value="1"/>
</dbReference>
<dbReference type="HOGENOM" id="CLU_000445_69_17_1"/>
<dbReference type="OMA" id="YMIEDLE"/>
<gene>
    <name evidence="4" type="ORF">NEMVEDRAFT_v1g68529</name>
</gene>
<dbReference type="STRING" id="45351.A7T3Y2"/>
<sequence length="105" mass="11422">GRILVVDDNIDAADTLAMLLRLLGAEVEIARDGPGALAMHAAFRPEVVLLDIGLPGMDGLEVARRIRAEHGRDQVVLIALTGWGQEEDLRRSREAGMDHHLVKPV</sequence>
<dbReference type="InterPro" id="IPR001789">
    <property type="entry name" value="Sig_transdc_resp-reg_receiver"/>
</dbReference>
<feature type="domain" description="Response regulatory" evidence="3">
    <location>
        <begin position="2"/>
        <end position="105"/>
    </location>
</feature>
<protein>
    <recommendedName>
        <fullName evidence="3">Response regulatory domain-containing protein</fullName>
    </recommendedName>
</protein>
<evidence type="ECO:0000256" key="1">
    <source>
        <dbReference type="ARBA" id="ARBA00022553"/>
    </source>
</evidence>
<dbReference type="SMART" id="SM00448">
    <property type="entry name" value="REC"/>
    <property type="match status" value="1"/>
</dbReference>
<dbReference type="GO" id="GO:0000160">
    <property type="term" value="P:phosphorelay signal transduction system"/>
    <property type="evidence" value="ECO:0000318"/>
    <property type="project" value="GO_Central"/>
</dbReference>
<keyword evidence="1 2" id="KW-0597">Phosphoprotein</keyword>
<dbReference type="PANTHER" id="PTHR45339">
    <property type="entry name" value="HYBRID SIGNAL TRANSDUCTION HISTIDINE KINASE J"/>
    <property type="match status" value="1"/>
</dbReference>
<feature type="modified residue" description="4-aspartylphosphate" evidence="2">
    <location>
        <position position="51"/>
    </location>
</feature>
<dbReference type="EMBL" id="DS470688">
    <property type="protein sequence ID" value="EDO29331.1"/>
    <property type="molecule type" value="Genomic_DNA"/>
</dbReference>
<keyword evidence="5" id="KW-1185">Reference proteome</keyword>
<dbReference type="InterPro" id="IPR011006">
    <property type="entry name" value="CheY-like_superfamily"/>
</dbReference>
<dbReference type="Proteomes" id="UP000001593">
    <property type="component" value="Unassembled WGS sequence"/>
</dbReference>
<name>A7T3Y2_NEMVE</name>
<dbReference type="SUPFAM" id="SSF52172">
    <property type="entry name" value="CheY-like"/>
    <property type="match status" value="1"/>
</dbReference>
<proteinExistence type="predicted"/>
<evidence type="ECO:0000313" key="5">
    <source>
        <dbReference type="Proteomes" id="UP000001593"/>
    </source>
</evidence>
<accession>A7T3Y2</accession>